<protein>
    <submittedName>
        <fullName evidence="1">Uncharacterized protein</fullName>
    </submittedName>
</protein>
<sequence length="1216" mass="138421">MVWPKRSSSVPPREQAPESALGNMDKTPKRSQDGTITMDMSEMTAKYQLAMQQGVKYGSDVFRALKLAEGGFLTPEKEFLIIGIKALKEVLASKSELCTEADIACLESVGDRLSQLLSEVEKRDSPLIGYGFPGAIGSLHQSQINADSSRIFQRSENPSGTNRLISFEDSVDNAMDPLEKFATPTTDVMSPPHGNSSKQGSDMQTVERVGVERGGYARNDQVPESNKRNKSHRDDKSSRNASKESHREKHKISQKGRKKLVYSDSESYDSDSSDEERDYEEEHQNSRSNRKEKNSKSARDTGRHSKHSSHYKKIRDSSHDKHDKRKKLRVYSSESNDSEYYSDDSEDSRYTSDERQRDHGRKSNRLAKKESRKDRKKREQSEESDHSIRNDRRKRREKPRKRSEERDRYERKSRCTLPQTLALIQPFEGDAEDLNRFSVDARYIRDQHKSEPKSNILRAIGSKLKGRASQAFLSQINQYESVGRFLDDLKAQFGTTGGPDSVKAEMRVIRQERNEKAAAYGHRVQKMYNKLLSAYDTDQDLEKWEKRRCKKTKIMVVTRSQAASSQKRERENSNQVETDDLGHENLEDSGKSPDRKRVNYEGMDDSFYDMDLDPEWDEIGHKINKQTSRVEKGGHFPICVMIDGSEGHPAAQDIISQANTQSDVLKRIRGEQFFRSDVQHASTPKEGLVINREQVSRFGNTIEEISKQQTLGKSPVHEKSASIVGESGNQLNRAGNDFSLDATEYEGLPERINGVSENGPHASETKESEVTHTLEGNNTGLSWEVRELQAEGRAGVRIDVWGQEKEATSDQQQAQYQPIVELTRLDIPQNRESLIDTQIPTPPQAKTPEIEISPSPEIDSASQKLTANATGLFSISDENCLSAKFANYEEHEMCAQPSHFLVHDPDIPSHPKGNCLFFTLIKILQLDTTVMELRRKLLASEHLPSCSDEVNAVEILSSDEKYGDLDTVYIFSREYNINVCIHFYYGQQVKYCHVRANKSSEFIHVHLAGVHYTPFIDLGTKETGSTPSNQQIERMEVDDNSENHDNGIGQNTGNNSFINGGQNVSDDLARDIDQNFEDNSVENRDQNVTNDPLDNREQETEGNVEIGDETPRETTDRVEVVSKLRTLAAMNNDMAKCRSKEYRDRYSNPKQFREGEQVYFDKDPRLDKHDRHYVGPCEIIEIDYEKRNAVLTMNGQTRTVHIDKLKHAYEAIVEKE</sequence>
<reference evidence="1" key="1">
    <citation type="submission" date="2023-04" db="EMBL/GenBank/DDBJ databases">
        <title>A chromosome-level genome assembly of the parasitoid wasp Eretmocerus hayati.</title>
        <authorList>
            <person name="Zhong Y."/>
            <person name="Liu S."/>
            <person name="Liu Y."/>
        </authorList>
    </citation>
    <scope>NUCLEOTIDE SEQUENCE</scope>
    <source>
        <strain evidence="1">ZJU_SS_LIU_2023</strain>
    </source>
</reference>
<gene>
    <name evidence="1" type="ORF">QAD02_001626</name>
</gene>
<evidence type="ECO:0000313" key="1">
    <source>
        <dbReference type="EMBL" id="KAJ8670367.1"/>
    </source>
</evidence>
<proteinExistence type="predicted"/>
<name>A0ACC2NGZ1_9HYME</name>
<evidence type="ECO:0000313" key="2">
    <source>
        <dbReference type="Proteomes" id="UP001239111"/>
    </source>
</evidence>
<keyword evidence="2" id="KW-1185">Reference proteome</keyword>
<organism evidence="1 2">
    <name type="scientific">Eretmocerus hayati</name>
    <dbReference type="NCBI Taxonomy" id="131215"/>
    <lineage>
        <taxon>Eukaryota</taxon>
        <taxon>Metazoa</taxon>
        <taxon>Ecdysozoa</taxon>
        <taxon>Arthropoda</taxon>
        <taxon>Hexapoda</taxon>
        <taxon>Insecta</taxon>
        <taxon>Pterygota</taxon>
        <taxon>Neoptera</taxon>
        <taxon>Endopterygota</taxon>
        <taxon>Hymenoptera</taxon>
        <taxon>Apocrita</taxon>
        <taxon>Proctotrupomorpha</taxon>
        <taxon>Chalcidoidea</taxon>
        <taxon>Aphelinidae</taxon>
        <taxon>Aphelininae</taxon>
        <taxon>Eretmocerus</taxon>
    </lineage>
</organism>
<accession>A0ACC2NGZ1</accession>
<comment type="caution">
    <text evidence="1">The sequence shown here is derived from an EMBL/GenBank/DDBJ whole genome shotgun (WGS) entry which is preliminary data.</text>
</comment>
<dbReference type="EMBL" id="CM056743">
    <property type="protein sequence ID" value="KAJ8670367.1"/>
    <property type="molecule type" value="Genomic_DNA"/>
</dbReference>
<dbReference type="Proteomes" id="UP001239111">
    <property type="component" value="Chromosome 3"/>
</dbReference>